<accession>A0ABU3LI32</accession>
<proteinExistence type="predicted"/>
<reference evidence="2 3" key="1">
    <citation type="submission" date="2023-09" db="EMBL/GenBank/DDBJ databases">
        <title>Novel taxa isolated from Blanes Bay.</title>
        <authorList>
            <person name="Rey-Velasco X."/>
            <person name="Lucena T."/>
        </authorList>
    </citation>
    <scope>NUCLEOTIDE SEQUENCE [LARGE SCALE GENOMIC DNA]</scope>
    <source>
        <strain evidence="2 3">S356</strain>
    </source>
</reference>
<dbReference type="PANTHER" id="PTHR33387:SF3">
    <property type="entry name" value="DUF985 DOMAIN-CONTAINING PROTEIN"/>
    <property type="match status" value="1"/>
</dbReference>
<evidence type="ECO:0000259" key="1">
    <source>
        <dbReference type="Pfam" id="PF06172"/>
    </source>
</evidence>
<dbReference type="RefSeq" id="WP_349242626.1">
    <property type="nucleotide sequence ID" value="NZ_JAVTTO010000005.1"/>
</dbReference>
<dbReference type="PANTHER" id="PTHR33387">
    <property type="entry name" value="RMLC-LIKE JELLY ROLL FOLD PROTEIN"/>
    <property type="match status" value="1"/>
</dbReference>
<protein>
    <submittedName>
        <fullName evidence="2">Cupin domain-containing protein</fullName>
    </submittedName>
</protein>
<comment type="caution">
    <text evidence="2">The sequence shown here is derived from an EMBL/GenBank/DDBJ whole genome shotgun (WGS) entry which is preliminary data.</text>
</comment>
<dbReference type="Pfam" id="PF06172">
    <property type="entry name" value="Cupin_5"/>
    <property type="match status" value="1"/>
</dbReference>
<dbReference type="InterPro" id="IPR009327">
    <property type="entry name" value="Cupin_DUF985"/>
</dbReference>
<sequence>MKKVKYTVTSLLFLSLLVIGCRQVQQKQKSNMEDTSMNAMTIIKELGLLEHPEGGYFKETYRSTGEISNVELGQKYKGDRNYSTGIYFLLTSEKFSAFHKINQDEMWHFYKGAPLLLHMISKEGEYTSVIIGNDFDKGEVPQYVVKGGDWFAAEVIGDNTYTLVGCTVAPGFDFADFVLPERKELAKQFPQHQEIITKLTHH</sequence>
<keyword evidence="3" id="KW-1185">Reference proteome</keyword>
<dbReference type="InterPro" id="IPR039935">
    <property type="entry name" value="YML079W-like"/>
</dbReference>
<dbReference type="PROSITE" id="PS51257">
    <property type="entry name" value="PROKAR_LIPOPROTEIN"/>
    <property type="match status" value="1"/>
</dbReference>
<gene>
    <name evidence="2" type="ORF">RQM59_13375</name>
</gene>
<feature type="domain" description="DUF985" evidence="1">
    <location>
        <begin position="41"/>
        <end position="179"/>
    </location>
</feature>
<dbReference type="Proteomes" id="UP001257277">
    <property type="component" value="Unassembled WGS sequence"/>
</dbReference>
<organism evidence="2 3">
    <name type="scientific">Asprobacillus argus</name>
    <dbReference type="NCBI Taxonomy" id="3076534"/>
    <lineage>
        <taxon>Bacteria</taxon>
        <taxon>Pseudomonadati</taxon>
        <taxon>Bacteroidota</taxon>
        <taxon>Flavobacteriia</taxon>
        <taxon>Flavobacteriales</taxon>
        <taxon>Flavobacteriaceae</taxon>
        <taxon>Asprobacillus</taxon>
    </lineage>
</organism>
<evidence type="ECO:0000313" key="2">
    <source>
        <dbReference type="EMBL" id="MDT7833375.1"/>
    </source>
</evidence>
<dbReference type="CDD" id="cd06121">
    <property type="entry name" value="cupin_YML079wp"/>
    <property type="match status" value="1"/>
</dbReference>
<dbReference type="InterPro" id="IPR011051">
    <property type="entry name" value="RmlC_Cupin_sf"/>
</dbReference>
<evidence type="ECO:0000313" key="3">
    <source>
        <dbReference type="Proteomes" id="UP001257277"/>
    </source>
</evidence>
<dbReference type="EMBL" id="JAVTTO010000005">
    <property type="protein sequence ID" value="MDT7833375.1"/>
    <property type="molecule type" value="Genomic_DNA"/>
</dbReference>
<name>A0ABU3LI32_9FLAO</name>
<dbReference type="Gene3D" id="2.60.120.10">
    <property type="entry name" value="Jelly Rolls"/>
    <property type="match status" value="1"/>
</dbReference>
<dbReference type="SUPFAM" id="SSF51182">
    <property type="entry name" value="RmlC-like cupins"/>
    <property type="match status" value="1"/>
</dbReference>
<dbReference type="InterPro" id="IPR014710">
    <property type="entry name" value="RmlC-like_jellyroll"/>
</dbReference>